<sequence>MRGVGEVSKVYLQKNNEDFVVLVEDQESLKKWKNDASVPLMDVMNGFKIFTTHRQGSQGVLDSASNAILDASFGTHKVDDIIPIILREGQLQVSNSQDHGSSTNDSMGSMAIRR</sequence>
<feature type="domain" description="Ribosome maturation protein SDO1/SBDS N-terminal" evidence="2">
    <location>
        <begin position="7"/>
        <end position="97"/>
    </location>
</feature>
<feature type="region of interest" description="Disordered" evidence="1">
    <location>
        <begin position="93"/>
        <end position="114"/>
    </location>
</feature>
<evidence type="ECO:0000259" key="2">
    <source>
        <dbReference type="Pfam" id="PF01172"/>
    </source>
</evidence>
<comment type="caution">
    <text evidence="3">The sequence shown here is derived from an EMBL/GenBank/DDBJ whole genome shotgun (WGS) entry which is preliminary data.</text>
</comment>
<dbReference type="Gene3D" id="3.30.1250.10">
    <property type="entry name" value="Ribosome maturation protein SBDS, N-terminal domain"/>
    <property type="match status" value="1"/>
</dbReference>
<dbReference type="Pfam" id="PF01172">
    <property type="entry name" value="SBDS_N"/>
    <property type="match status" value="1"/>
</dbReference>
<dbReference type="EMBL" id="SAEB01000006">
    <property type="protein sequence ID" value="RVD86776.1"/>
    <property type="molecule type" value="Genomic_DNA"/>
</dbReference>
<evidence type="ECO:0000313" key="3">
    <source>
        <dbReference type="EMBL" id="RVD86776.1"/>
    </source>
</evidence>
<dbReference type="RefSeq" id="XP_067492320.1">
    <property type="nucleotide sequence ID" value="XM_067634232.1"/>
</dbReference>
<dbReference type="InterPro" id="IPR036786">
    <property type="entry name" value="Ribosome_mat_SBDS_N_sf"/>
</dbReference>
<dbReference type="GeneID" id="93587346"/>
<proteinExistence type="predicted"/>
<keyword evidence="4" id="KW-1185">Reference proteome</keyword>
<reference evidence="3 4" key="1">
    <citation type="submission" date="2019-01" db="EMBL/GenBank/DDBJ databases">
        <title>Intercellular communication is required for trap formation in the nematode-trapping fungus Duddingtonia flagrans.</title>
        <authorList>
            <person name="Youssar L."/>
            <person name="Wernet V."/>
            <person name="Hensel N."/>
            <person name="Hildebrandt H.-G."/>
            <person name="Fischer R."/>
        </authorList>
    </citation>
    <scope>NUCLEOTIDE SEQUENCE [LARGE SCALE GENOMIC DNA]</scope>
    <source>
        <strain evidence="3 4">CBS H-5679</strain>
    </source>
</reference>
<gene>
    <name evidence="3" type="ORF">DFL_005035</name>
</gene>
<protein>
    <recommendedName>
        <fullName evidence="2">Ribosome maturation protein SDO1/SBDS N-terminal domain-containing protein</fullName>
    </recommendedName>
</protein>
<dbReference type="PANTHER" id="PTHR10927">
    <property type="entry name" value="RIBOSOME MATURATION PROTEIN SBDS"/>
    <property type="match status" value="1"/>
</dbReference>
<dbReference type="InterPro" id="IPR019783">
    <property type="entry name" value="SDO1/SBDS_N"/>
</dbReference>
<dbReference type="VEuPathDB" id="FungiDB:DFL_005035"/>
<dbReference type="Proteomes" id="UP000283090">
    <property type="component" value="Unassembled WGS sequence"/>
</dbReference>
<dbReference type="STRING" id="97331.A0A437A6P6"/>
<accession>A0A437A6P6</accession>
<feature type="compositionally biased region" description="Polar residues" evidence="1">
    <location>
        <begin position="93"/>
        <end position="107"/>
    </location>
</feature>
<dbReference type="PANTHER" id="PTHR10927:SF2">
    <property type="entry name" value="RESTRICTION OF TELOMERE CAPPING PROTEIN 3"/>
    <property type="match status" value="1"/>
</dbReference>
<dbReference type="AlphaFoldDB" id="A0A437A6P6"/>
<organism evidence="3 4">
    <name type="scientific">Arthrobotrys flagrans</name>
    <name type="common">Nematode-trapping fungus</name>
    <name type="synonym">Trichothecium flagrans</name>
    <dbReference type="NCBI Taxonomy" id="97331"/>
    <lineage>
        <taxon>Eukaryota</taxon>
        <taxon>Fungi</taxon>
        <taxon>Dikarya</taxon>
        <taxon>Ascomycota</taxon>
        <taxon>Pezizomycotina</taxon>
        <taxon>Orbiliomycetes</taxon>
        <taxon>Orbiliales</taxon>
        <taxon>Orbiliaceae</taxon>
        <taxon>Arthrobotrys</taxon>
    </lineage>
</organism>
<dbReference type="SUPFAM" id="SSF89895">
    <property type="entry name" value="FYSH domain"/>
    <property type="match status" value="1"/>
</dbReference>
<evidence type="ECO:0000313" key="4">
    <source>
        <dbReference type="Proteomes" id="UP000283090"/>
    </source>
</evidence>
<dbReference type="OrthoDB" id="2567806at2759"/>
<dbReference type="InterPro" id="IPR039100">
    <property type="entry name" value="Sdo1/SBDS-like"/>
</dbReference>
<evidence type="ECO:0000256" key="1">
    <source>
        <dbReference type="SAM" id="MobiDB-lite"/>
    </source>
</evidence>
<name>A0A437A6P6_ARTFL</name>